<dbReference type="CDD" id="cd00610">
    <property type="entry name" value="OAT_like"/>
    <property type="match status" value="1"/>
</dbReference>
<keyword evidence="7 11" id="KW-0949">S-adenosyl-L-methionine</keyword>
<sequence>MSPFTMDSNLHQQLMTADQISNLLAKDRQYVWHPFTQMKDYEQRDHVLIQRAEGIFLYDAWGRKYYDTVSSWWCNVHGHGHPRIKEAIHKQLHAFDHIMFSGLTHAPGITLAERLVQLAPEGLHKVFYSDNGSTAVEVALKMSFQYWQQVGNTTKTKFIYLEGSYHGDTLGAVSVGGVEQYHALFKPLLFHGYKMPAPDLRAAGGHTLADEAIVAEQALAPVRELLQLEAEQIAGIIVEPMLMGAGGMIMTPAHYLTELRKLCSAHQIHLIADEVATGFGRTGTMFACEHAGISPDILCLSKGLTAGVMPLAATLCSDTIYAAFYDDYMTQKTFFHGHSFTGNPVACAVALASLEVFEEEAVLERIQLTIRALETALHGSGLAALPYVANIRQLGLVAAFDLYEDAQRKMPFPPEKRIGAAIYEAGFEEGLILRPLGDTIYYWLPHCATPEDVSDIVSRTLRVLNKVLG</sequence>
<keyword evidence="4 11" id="KW-0963">Cytoplasm</keyword>
<evidence type="ECO:0000256" key="6">
    <source>
        <dbReference type="ARBA" id="ARBA00022679"/>
    </source>
</evidence>
<evidence type="ECO:0000313" key="12">
    <source>
        <dbReference type="EMBL" id="SMG51428.1"/>
    </source>
</evidence>
<dbReference type="AlphaFoldDB" id="A0A1X7LC45"/>
<dbReference type="Pfam" id="PF00202">
    <property type="entry name" value="Aminotran_3"/>
    <property type="match status" value="1"/>
</dbReference>
<dbReference type="Gene3D" id="3.40.640.10">
    <property type="entry name" value="Type I PLP-dependent aspartate aminotransferase-like (Major domain)"/>
    <property type="match status" value="1"/>
</dbReference>
<dbReference type="GO" id="GO:0004015">
    <property type="term" value="F:adenosylmethionine-8-amino-7-oxononanoate transaminase activity"/>
    <property type="evidence" value="ECO:0007669"/>
    <property type="project" value="UniProtKB-UniRule"/>
</dbReference>
<dbReference type="GO" id="GO:0005737">
    <property type="term" value="C:cytoplasm"/>
    <property type="evidence" value="ECO:0007669"/>
    <property type="project" value="UniProtKB-SubCell"/>
</dbReference>
<gene>
    <name evidence="11" type="primary">bioA</name>
    <name evidence="12" type="ORF">SAMN06295960_3264</name>
</gene>
<dbReference type="PANTHER" id="PTHR42684">
    <property type="entry name" value="ADENOSYLMETHIONINE-8-AMINO-7-OXONONANOATE AMINOTRANSFERASE"/>
    <property type="match status" value="1"/>
</dbReference>
<dbReference type="InterPro" id="IPR015421">
    <property type="entry name" value="PyrdxlP-dep_Trfase_major"/>
</dbReference>
<accession>A0A1X7LC45</accession>
<protein>
    <recommendedName>
        <fullName evidence="11">Adenosylmethionine-8-amino-7-oxononanoate aminotransferase</fullName>
        <ecNumber evidence="11">2.6.1.62</ecNumber>
    </recommendedName>
    <alternativeName>
        <fullName evidence="11">7,8-diamino-pelargonic acid aminotransferase</fullName>
        <shortName evidence="11">DAPA AT</shortName>
        <shortName evidence="11">DAPA aminotransferase</shortName>
    </alternativeName>
    <alternativeName>
        <fullName evidence="11">7,8-diaminononanoate synthase</fullName>
        <shortName evidence="11">DANS</shortName>
    </alternativeName>
    <alternativeName>
        <fullName evidence="11">Diaminopelargonic acid synthase</fullName>
    </alternativeName>
</protein>
<dbReference type="NCBIfam" id="TIGR00508">
    <property type="entry name" value="bioA"/>
    <property type="match status" value="1"/>
</dbReference>
<comment type="function">
    <text evidence="11">Catalyzes the transfer of the alpha-amino group from S-adenosyl-L-methionine (SAM) to 7-keto-8-aminopelargonic acid (KAPA) to form 7,8-diaminopelargonic acid (DAPA). It is the only aminotransferase known to utilize SAM as an amino donor.</text>
</comment>
<evidence type="ECO:0000256" key="10">
    <source>
        <dbReference type="ARBA" id="ARBA00060970"/>
    </source>
</evidence>
<evidence type="ECO:0000256" key="5">
    <source>
        <dbReference type="ARBA" id="ARBA00022576"/>
    </source>
</evidence>
<dbReference type="UniPathway" id="UPA00078">
    <property type="reaction ID" value="UER00160"/>
</dbReference>
<feature type="binding site" evidence="11">
    <location>
        <position position="434"/>
    </location>
    <ligand>
        <name>substrate</name>
    </ligand>
</feature>
<dbReference type="PIRSF" id="PIRSF000521">
    <property type="entry name" value="Transaminase_4ab_Lys_Orn"/>
    <property type="match status" value="1"/>
</dbReference>
<dbReference type="Gene3D" id="3.90.1150.10">
    <property type="entry name" value="Aspartate Aminotransferase, domain 1"/>
    <property type="match status" value="1"/>
</dbReference>
<dbReference type="SUPFAM" id="SSF53383">
    <property type="entry name" value="PLP-dependent transferases"/>
    <property type="match status" value="1"/>
</dbReference>
<dbReference type="EC" id="2.6.1.62" evidence="11"/>
<evidence type="ECO:0000256" key="7">
    <source>
        <dbReference type="ARBA" id="ARBA00022691"/>
    </source>
</evidence>
<dbReference type="InterPro" id="IPR015422">
    <property type="entry name" value="PyrdxlP-dep_Trfase_small"/>
</dbReference>
<dbReference type="PANTHER" id="PTHR42684:SF17">
    <property type="entry name" value="ADENOSYLMETHIONINE-8-AMINO-7-OXONONANOATE AMINOTRANSFERASE"/>
    <property type="match status" value="1"/>
</dbReference>
<dbReference type="GO" id="GO:0030170">
    <property type="term" value="F:pyridoxal phosphate binding"/>
    <property type="evidence" value="ECO:0007669"/>
    <property type="project" value="UniProtKB-UniRule"/>
</dbReference>
<feature type="site" description="Participates in the substrate recognition with KAPA and in a stacking interaction with the adenine ring of SAM" evidence="11">
    <location>
        <position position="35"/>
    </location>
</feature>
<evidence type="ECO:0000313" key="13">
    <source>
        <dbReference type="Proteomes" id="UP000193834"/>
    </source>
</evidence>
<feature type="binding site" evidence="11">
    <location>
        <position position="165"/>
    </location>
    <ligand>
        <name>substrate</name>
    </ligand>
</feature>
<feature type="binding site" evidence="11">
    <location>
        <begin position="132"/>
        <end position="133"/>
    </location>
    <ligand>
        <name>pyridoxal 5'-phosphate</name>
        <dbReference type="ChEBI" id="CHEBI:597326"/>
    </ligand>
</feature>
<comment type="pathway">
    <text evidence="11">Cofactor biosynthesis; biotin biosynthesis; 7,8-diaminononanoate from 8-amino-7-oxononanoate (SAM route): step 1/1.</text>
</comment>
<keyword evidence="8 11" id="KW-0093">Biotin biosynthesis</keyword>
<feature type="modified residue" description="N6-(pyridoxal phosphate)lysine" evidence="11">
    <location>
        <position position="302"/>
    </location>
</feature>
<keyword evidence="6 11" id="KW-0808">Transferase</keyword>
<comment type="similarity">
    <text evidence="10 11">Belongs to the class-III pyridoxal-phosphate-dependent aminotransferase family. BioA subfamily.</text>
</comment>
<evidence type="ECO:0000256" key="1">
    <source>
        <dbReference type="ARBA" id="ARBA00001933"/>
    </source>
</evidence>
<dbReference type="HAMAP" id="MF_00834">
    <property type="entry name" value="BioA"/>
    <property type="match status" value="1"/>
</dbReference>
<comment type="subcellular location">
    <subcellularLocation>
        <location evidence="2 11">Cytoplasm</location>
    </subcellularLocation>
</comment>
<dbReference type="InterPro" id="IPR005814">
    <property type="entry name" value="Aminotrans_3"/>
</dbReference>
<keyword evidence="9 11" id="KW-0663">Pyridoxal phosphate</keyword>
<evidence type="ECO:0000256" key="11">
    <source>
        <dbReference type="HAMAP-Rule" id="MF_00834"/>
    </source>
</evidence>
<keyword evidence="13" id="KW-1185">Reference proteome</keyword>
<dbReference type="InterPro" id="IPR005815">
    <property type="entry name" value="BioA"/>
</dbReference>
<feature type="binding site" evidence="11">
    <location>
        <position position="337"/>
    </location>
    <ligand>
        <name>substrate</name>
    </ligand>
</feature>
<organism evidence="12 13">
    <name type="scientific">Paenibacillus aquistagni</name>
    <dbReference type="NCBI Taxonomy" id="1852522"/>
    <lineage>
        <taxon>Bacteria</taxon>
        <taxon>Bacillati</taxon>
        <taxon>Bacillota</taxon>
        <taxon>Bacilli</taxon>
        <taxon>Bacillales</taxon>
        <taxon>Paenibacillaceae</taxon>
        <taxon>Paenibacillus</taxon>
    </lineage>
</organism>
<evidence type="ECO:0000256" key="2">
    <source>
        <dbReference type="ARBA" id="ARBA00004496"/>
    </source>
</evidence>
<feature type="binding site" evidence="11">
    <location>
        <begin position="338"/>
        <end position="339"/>
    </location>
    <ligand>
        <name>pyridoxal 5'-phosphate</name>
        <dbReference type="ChEBI" id="CHEBI:597326"/>
    </ligand>
</feature>
<dbReference type="EMBL" id="FXAZ01000004">
    <property type="protein sequence ID" value="SMG51428.1"/>
    <property type="molecule type" value="Genomic_DNA"/>
</dbReference>
<feature type="binding site" evidence="11">
    <location>
        <position position="72"/>
    </location>
    <ligand>
        <name>substrate</name>
    </ligand>
</feature>
<dbReference type="InterPro" id="IPR049704">
    <property type="entry name" value="Aminotrans_3_PPA_site"/>
</dbReference>
<dbReference type="InterPro" id="IPR015424">
    <property type="entry name" value="PyrdxlP-dep_Trfase"/>
</dbReference>
<evidence type="ECO:0000256" key="9">
    <source>
        <dbReference type="ARBA" id="ARBA00022898"/>
    </source>
</evidence>
<comment type="cofactor">
    <cofactor evidence="1 11">
        <name>pyridoxal 5'-phosphate</name>
        <dbReference type="ChEBI" id="CHEBI:597326"/>
    </cofactor>
</comment>
<dbReference type="PROSITE" id="PS00600">
    <property type="entry name" value="AA_TRANSFER_CLASS_3"/>
    <property type="match status" value="1"/>
</dbReference>
<comment type="catalytic activity">
    <reaction evidence="11">
        <text>(8S)-8-amino-7-oxononanoate + S-adenosyl-L-methionine = S-adenosyl-4-methylsulfanyl-2-oxobutanoate + (7R,8S)-7,8-diammoniononanoate</text>
        <dbReference type="Rhea" id="RHEA:16861"/>
        <dbReference type="ChEBI" id="CHEBI:16490"/>
        <dbReference type="ChEBI" id="CHEBI:59789"/>
        <dbReference type="ChEBI" id="CHEBI:149468"/>
        <dbReference type="ChEBI" id="CHEBI:149469"/>
        <dbReference type="EC" id="2.6.1.62"/>
    </reaction>
</comment>
<evidence type="ECO:0000256" key="3">
    <source>
        <dbReference type="ARBA" id="ARBA00011738"/>
    </source>
</evidence>
<dbReference type="FunFam" id="3.40.640.10:FF:000078">
    <property type="entry name" value="Adenosylmethionine-8-amino-7-oxononanoate aminotransferase"/>
    <property type="match status" value="1"/>
</dbReference>
<feature type="binding site" evidence="11">
    <location>
        <position position="273"/>
    </location>
    <ligand>
        <name>pyridoxal 5'-phosphate</name>
        <dbReference type="ChEBI" id="CHEBI:597326"/>
    </ligand>
</feature>
<reference evidence="12 13" key="1">
    <citation type="submission" date="2017-04" db="EMBL/GenBank/DDBJ databases">
        <authorList>
            <person name="Afonso C.L."/>
            <person name="Miller P.J."/>
            <person name="Scott M.A."/>
            <person name="Spackman E."/>
            <person name="Goraichik I."/>
            <person name="Dimitrov K.M."/>
            <person name="Suarez D.L."/>
            <person name="Swayne D.E."/>
        </authorList>
    </citation>
    <scope>NUCLEOTIDE SEQUENCE [LARGE SCALE GENOMIC DNA]</scope>
    <source>
        <strain evidence="12 13">11</strain>
    </source>
</reference>
<proteinExistence type="inferred from homology"/>
<keyword evidence="5 11" id="KW-0032">Aminotransferase</keyword>
<evidence type="ECO:0000256" key="4">
    <source>
        <dbReference type="ARBA" id="ARBA00022490"/>
    </source>
</evidence>
<dbReference type="NCBIfam" id="NF004624">
    <property type="entry name" value="PRK05964.1"/>
    <property type="match status" value="1"/>
</dbReference>
<feature type="binding site" evidence="11">
    <location>
        <position position="302"/>
    </location>
    <ligand>
        <name>substrate</name>
    </ligand>
</feature>
<dbReference type="STRING" id="1852522.SAMN06295960_3264"/>
<name>A0A1X7LC45_9BACL</name>
<dbReference type="GO" id="GO:0009102">
    <property type="term" value="P:biotin biosynthetic process"/>
    <property type="evidence" value="ECO:0007669"/>
    <property type="project" value="UniProtKB-UniRule"/>
</dbReference>
<evidence type="ECO:0000256" key="8">
    <source>
        <dbReference type="ARBA" id="ARBA00022756"/>
    </source>
</evidence>
<dbReference type="Proteomes" id="UP000193834">
    <property type="component" value="Unassembled WGS sequence"/>
</dbReference>
<comment type="subunit">
    <text evidence="3 11">Homodimer.</text>
</comment>